<keyword evidence="2 7" id="KW-0031">Aminopeptidase</keyword>
<comment type="caution">
    <text evidence="7">The sequence shown here is derived from an EMBL/GenBank/DDBJ whole genome shotgun (WGS) entry which is preliminary data.</text>
</comment>
<protein>
    <submittedName>
        <fullName evidence="7">Aminopeptidase PepB</fullName>
    </submittedName>
</protein>
<dbReference type="Gene3D" id="3.40.630.10">
    <property type="entry name" value="Zn peptidases"/>
    <property type="match status" value="1"/>
</dbReference>
<evidence type="ECO:0000313" key="7">
    <source>
        <dbReference type="EMBL" id="RUO38037.1"/>
    </source>
</evidence>
<keyword evidence="8" id="KW-1185">Reference proteome</keyword>
<evidence type="ECO:0000259" key="6">
    <source>
        <dbReference type="PROSITE" id="PS00631"/>
    </source>
</evidence>
<dbReference type="PANTHER" id="PTHR11963:SF20">
    <property type="entry name" value="PEPTIDASE B"/>
    <property type="match status" value="1"/>
</dbReference>
<dbReference type="Proteomes" id="UP000287766">
    <property type="component" value="Unassembled WGS sequence"/>
</dbReference>
<evidence type="ECO:0000256" key="3">
    <source>
        <dbReference type="ARBA" id="ARBA00022670"/>
    </source>
</evidence>
<dbReference type="InterPro" id="IPR011356">
    <property type="entry name" value="Leucine_aapep/pepB"/>
</dbReference>
<dbReference type="EMBL" id="PIPR01000005">
    <property type="protein sequence ID" value="RUO38037.1"/>
    <property type="molecule type" value="Genomic_DNA"/>
</dbReference>
<feature type="domain" description="Cytosol aminopeptidase" evidence="6">
    <location>
        <begin position="278"/>
        <end position="285"/>
    </location>
</feature>
<dbReference type="Pfam" id="PF12404">
    <property type="entry name" value="DUF3663"/>
    <property type="match status" value="1"/>
</dbReference>
<keyword evidence="3" id="KW-0645">Protease</keyword>
<dbReference type="NCBIfam" id="NF003450">
    <property type="entry name" value="PRK05015.1"/>
    <property type="match status" value="1"/>
</dbReference>
<evidence type="ECO:0000256" key="5">
    <source>
        <dbReference type="ARBA" id="ARBA00023211"/>
    </source>
</evidence>
<evidence type="ECO:0000256" key="2">
    <source>
        <dbReference type="ARBA" id="ARBA00022438"/>
    </source>
</evidence>
<dbReference type="CDD" id="cd00433">
    <property type="entry name" value="Peptidase_M17"/>
    <property type="match status" value="1"/>
</dbReference>
<evidence type="ECO:0000256" key="4">
    <source>
        <dbReference type="ARBA" id="ARBA00022801"/>
    </source>
</evidence>
<dbReference type="InterPro" id="IPR047620">
    <property type="entry name" value="M17_PepB-like_N"/>
</dbReference>
<dbReference type="AlphaFoldDB" id="A0A7Z6ZS42"/>
<comment type="similarity">
    <text evidence="1">Belongs to the peptidase M17 family.</text>
</comment>
<dbReference type="RefSeq" id="WP_169931648.1">
    <property type="nucleotide sequence ID" value="NZ_PIPR01000005.1"/>
</dbReference>
<name>A0A7Z6ZS42_9GAMM</name>
<evidence type="ECO:0000313" key="8">
    <source>
        <dbReference type="Proteomes" id="UP000287766"/>
    </source>
</evidence>
<dbReference type="GO" id="GO:0006508">
    <property type="term" value="P:proteolysis"/>
    <property type="evidence" value="ECO:0007669"/>
    <property type="project" value="UniProtKB-KW"/>
</dbReference>
<dbReference type="PROSITE" id="PS00631">
    <property type="entry name" value="CYTOSOL_AP"/>
    <property type="match status" value="1"/>
</dbReference>
<keyword evidence="5" id="KW-0464">Manganese</keyword>
<dbReference type="PANTHER" id="PTHR11963">
    <property type="entry name" value="LEUCINE AMINOPEPTIDASE-RELATED"/>
    <property type="match status" value="1"/>
</dbReference>
<reference evidence="8" key="1">
    <citation type="journal article" date="2018" name="Front. Microbiol.">
        <title>Genome-Based Analysis Reveals the Taxonomy and Diversity of the Family Idiomarinaceae.</title>
        <authorList>
            <person name="Liu Y."/>
            <person name="Lai Q."/>
            <person name="Shao Z."/>
        </authorList>
    </citation>
    <scope>NUCLEOTIDE SEQUENCE [LARGE SCALE GENOMIC DNA]</scope>
    <source>
        <strain evidence="8">KYW314</strain>
    </source>
</reference>
<dbReference type="Pfam" id="PF00883">
    <property type="entry name" value="Peptidase_M17"/>
    <property type="match status" value="1"/>
</dbReference>
<gene>
    <name evidence="7" type="ORF">CWE22_11505</name>
</gene>
<keyword evidence="4" id="KW-0378">Hydrolase</keyword>
<dbReference type="GO" id="GO:0005737">
    <property type="term" value="C:cytoplasm"/>
    <property type="evidence" value="ECO:0007669"/>
    <property type="project" value="InterPro"/>
</dbReference>
<proteinExistence type="inferred from homology"/>
<dbReference type="GO" id="GO:0070006">
    <property type="term" value="F:metalloaminopeptidase activity"/>
    <property type="evidence" value="ECO:0007669"/>
    <property type="project" value="InterPro"/>
</dbReference>
<dbReference type="PRINTS" id="PR00481">
    <property type="entry name" value="LAMNOPPTDASE"/>
</dbReference>
<organism evidence="7 8">
    <name type="scientific">Pseudidiomarina aestuarii</name>
    <dbReference type="NCBI Taxonomy" id="624146"/>
    <lineage>
        <taxon>Bacteria</taxon>
        <taxon>Pseudomonadati</taxon>
        <taxon>Pseudomonadota</taxon>
        <taxon>Gammaproteobacteria</taxon>
        <taxon>Alteromonadales</taxon>
        <taxon>Idiomarinaceae</taxon>
        <taxon>Pseudidiomarina</taxon>
    </lineage>
</organism>
<sequence>MSTAYPIHLSSAKPAVNGWKASAAVYPGDQSATIYLEADEAENLRKIQRAGRQLDGLSIHSVALSGSDWDQERQWAFARGYMDTLSKNTIDWAAHDAAAVEHLQQLLDTTVWARELVNLPPNAIYPESLAERVIEKLTAVGQNNIHCRVIKGDELLKEGWTGIHTVGRASIKPPLMLIVDYNPTGQADAPTQAVLVGKGITFDSGGYSIKSSEGMVSMKCDMAGAATVAGALALAIQQGLNERVQLVLCCAENLIDGHAYKLGDIITYKNGMTVEIVNTDAEGRLVLADGLQYAGETGAPLIIDAATLTGAAQVAVGNEYNALFSVDDQQANRALALAAETNELLWRLPLQQWHKKNCPSPFADTANSRPQKGGGTGGASNAAGFLLNFAPRNGEGWLHFDIAGAYHASANGLNPAGATALGIRTISRLLRSQ</sequence>
<accession>A0A7Z6ZS42</accession>
<dbReference type="SUPFAM" id="SSF53187">
    <property type="entry name" value="Zn-dependent exopeptidases"/>
    <property type="match status" value="1"/>
</dbReference>
<dbReference type="GO" id="GO:0030145">
    <property type="term" value="F:manganese ion binding"/>
    <property type="evidence" value="ECO:0007669"/>
    <property type="project" value="InterPro"/>
</dbReference>
<evidence type="ECO:0000256" key="1">
    <source>
        <dbReference type="ARBA" id="ARBA00009528"/>
    </source>
</evidence>
<dbReference type="InterPro" id="IPR000819">
    <property type="entry name" value="Peptidase_M17_C"/>
</dbReference>